<evidence type="ECO:0000259" key="4">
    <source>
        <dbReference type="PROSITE" id="PS50070"/>
    </source>
</evidence>
<sequence length="242" mass="26109">MAFAAMAVAFTGVCRLSTTLLGLAVAVSGTRVRGGHDLNAKKGCSELLPFDCYVNKGADYEGLLHMTTSGRTCKNWLKEGTYPATTKGIGNHNYCRNPTGSKDKPWCYTLDPAIAWEYCDVPECQPSATAPQPWRAPSGAKSSAAEAAGPCTYTPPVAPMFSEHKAGRACMDHRGDTWWLISNQNFTAADSATCGSKCLELPGTEYFTFWKAAATGNCGCYRECILVPKDMTVDSPTTFRVK</sequence>
<evidence type="ECO:0000313" key="5">
    <source>
        <dbReference type="EMBL" id="CAD9494054.1"/>
    </source>
</evidence>
<dbReference type="PANTHER" id="PTHR24261">
    <property type="entry name" value="PLASMINOGEN-RELATED"/>
    <property type="match status" value="1"/>
</dbReference>
<evidence type="ECO:0000256" key="3">
    <source>
        <dbReference type="SAM" id="SignalP"/>
    </source>
</evidence>
<dbReference type="PANTHER" id="PTHR24261:SF7">
    <property type="entry name" value="KRINGLE DOMAIN-CONTAINING PROTEIN"/>
    <property type="match status" value="1"/>
</dbReference>
<reference evidence="5" key="1">
    <citation type="submission" date="2021-01" db="EMBL/GenBank/DDBJ databases">
        <authorList>
            <person name="Corre E."/>
            <person name="Pelletier E."/>
            <person name="Niang G."/>
            <person name="Scheremetjew M."/>
            <person name="Finn R."/>
            <person name="Kale V."/>
            <person name="Holt S."/>
            <person name="Cochrane G."/>
            <person name="Meng A."/>
            <person name="Brown T."/>
            <person name="Cohen L."/>
        </authorList>
    </citation>
    <scope>NUCLEOTIDE SEQUENCE</scope>
    <source>
        <strain evidence="5">CCMP2222</strain>
    </source>
</reference>
<dbReference type="InterPro" id="IPR038178">
    <property type="entry name" value="Kringle_sf"/>
</dbReference>
<dbReference type="Pfam" id="PF00051">
    <property type="entry name" value="Kringle"/>
    <property type="match status" value="1"/>
</dbReference>
<accession>A0A7S2MNW0</accession>
<gene>
    <name evidence="5" type="ORF">AAND1436_LOCUS35675</name>
</gene>
<dbReference type="AlphaFoldDB" id="A0A7S2MNW0"/>
<proteinExistence type="predicted"/>
<dbReference type="SMART" id="SM00130">
    <property type="entry name" value="KR"/>
    <property type="match status" value="1"/>
</dbReference>
<feature type="chain" id="PRO_5031443543" description="Kringle domain-containing protein" evidence="3">
    <location>
        <begin position="30"/>
        <end position="242"/>
    </location>
</feature>
<keyword evidence="1" id="KW-0420">Kringle</keyword>
<dbReference type="CDD" id="cd00108">
    <property type="entry name" value="KR"/>
    <property type="match status" value="1"/>
</dbReference>
<dbReference type="InterPro" id="IPR050759">
    <property type="entry name" value="Serine_protease_kringle"/>
</dbReference>
<dbReference type="PROSITE" id="PS50070">
    <property type="entry name" value="KRINGLE_2"/>
    <property type="match status" value="1"/>
</dbReference>
<feature type="domain" description="Kringle" evidence="4">
    <location>
        <begin position="51"/>
        <end position="124"/>
    </location>
</feature>
<evidence type="ECO:0000256" key="2">
    <source>
        <dbReference type="ARBA" id="ARBA00023157"/>
    </source>
</evidence>
<dbReference type="PROSITE" id="PS00021">
    <property type="entry name" value="KRINGLE_1"/>
    <property type="match status" value="1"/>
</dbReference>
<dbReference type="PRINTS" id="PR00018">
    <property type="entry name" value="KRINGLE"/>
</dbReference>
<organism evidence="5">
    <name type="scientific">Alexandrium andersonii</name>
    <dbReference type="NCBI Taxonomy" id="327968"/>
    <lineage>
        <taxon>Eukaryota</taxon>
        <taxon>Sar</taxon>
        <taxon>Alveolata</taxon>
        <taxon>Dinophyceae</taxon>
        <taxon>Gonyaulacales</taxon>
        <taxon>Pyrocystaceae</taxon>
        <taxon>Alexandrium</taxon>
    </lineage>
</organism>
<dbReference type="SUPFAM" id="SSF57440">
    <property type="entry name" value="Kringle-like"/>
    <property type="match status" value="1"/>
</dbReference>
<dbReference type="InterPro" id="IPR018056">
    <property type="entry name" value="Kringle_CS"/>
</dbReference>
<feature type="signal peptide" evidence="3">
    <location>
        <begin position="1"/>
        <end position="29"/>
    </location>
</feature>
<keyword evidence="2" id="KW-1015">Disulfide bond</keyword>
<dbReference type="EMBL" id="HBGQ01074481">
    <property type="protein sequence ID" value="CAD9494054.1"/>
    <property type="molecule type" value="Transcribed_RNA"/>
</dbReference>
<dbReference type="InterPro" id="IPR000001">
    <property type="entry name" value="Kringle"/>
</dbReference>
<evidence type="ECO:0000256" key="1">
    <source>
        <dbReference type="ARBA" id="ARBA00022572"/>
    </source>
</evidence>
<dbReference type="InterPro" id="IPR013806">
    <property type="entry name" value="Kringle-like"/>
</dbReference>
<protein>
    <recommendedName>
        <fullName evidence="4">Kringle domain-containing protein</fullName>
    </recommendedName>
</protein>
<keyword evidence="3" id="KW-0732">Signal</keyword>
<dbReference type="Gene3D" id="2.40.20.10">
    <property type="entry name" value="Plasminogen Kringle 4"/>
    <property type="match status" value="1"/>
</dbReference>
<name>A0A7S2MNW0_9DINO</name>